<name>A0A0K0ET13_STRER</name>
<keyword evidence="2" id="KW-0812">Transmembrane</keyword>
<feature type="compositionally biased region" description="Basic and acidic residues" evidence="1">
    <location>
        <begin position="138"/>
        <end position="150"/>
    </location>
</feature>
<keyword evidence="3" id="KW-1185">Reference proteome</keyword>
<proteinExistence type="predicted"/>
<feature type="compositionally biased region" description="Polar residues" evidence="1">
    <location>
        <begin position="151"/>
        <end position="161"/>
    </location>
</feature>
<dbReference type="WBParaSite" id="SSTP_0001258900.1">
    <property type="protein sequence ID" value="SSTP_0001258900.1"/>
    <property type="gene ID" value="SSTP_0001258900"/>
</dbReference>
<keyword evidence="2" id="KW-1133">Transmembrane helix</keyword>
<evidence type="ECO:0000256" key="2">
    <source>
        <dbReference type="SAM" id="Phobius"/>
    </source>
</evidence>
<evidence type="ECO:0000313" key="4">
    <source>
        <dbReference type="WBParaSite" id="SSTP_0001258900.1"/>
    </source>
</evidence>
<dbReference type="AlphaFoldDB" id="A0A0K0ET13"/>
<dbReference type="WBParaSite" id="TCONS_00002057.p1">
    <property type="protein sequence ID" value="TCONS_00002057.p1"/>
    <property type="gene ID" value="XLOC_001958"/>
</dbReference>
<evidence type="ECO:0000313" key="5">
    <source>
        <dbReference type="WBParaSite" id="TCONS_00002057.p1"/>
    </source>
</evidence>
<accession>A0A0K0ET13</accession>
<protein>
    <submittedName>
        <fullName evidence="4">Syndecan domain-containing protein</fullName>
    </submittedName>
    <submittedName>
        <fullName evidence="5">Syndecan/Neurexin domain-containing protein</fullName>
    </submittedName>
</protein>
<dbReference type="Proteomes" id="UP000035681">
    <property type="component" value="Unplaced"/>
</dbReference>
<evidence type="ECO:0000313" key="3">
    <source>
        <dbReference type="Proteomes" id="UP000035681"/>
    </source>
</evidence>
<keyword evidence="2" id="KW-0472">Membrane</keyword>
<sequence>MVLNTDQIEPDQTEPDYPLNNKIYNGVGGLENIPFTGDMIFNTNTTDINNDNEGYAYLPIVDEYERKKNQEPFEDSIANKSKKIVKNQNKIKEYKKYDLSTTFLFGCIIGGILIIIVLYLVFKPGNKKPSSLKKKRSNKEVEKSENKDDSTLTTVSVKTKD</sequence>
<feature type="transmembrane region" description="Helical" evidence="2">
    <location>
        <begin position="103"/>
        <end position="122"/>
    </location>
</feature>
<reference evidence="4" key="1">
    <citation type="submission" date="2015-08" db="UniProtKB">
        <authorList>
            <consortium name="WormBaseParasite"/>
        </authorList>
    </citation>
    <scope>IDENTIFICATION</scope>
</reference>
<evidence type="ECO:0000256" key="1">
    <source>
        <dbReference type="SAM" id="MobiDB-lite"/>
    </source>
</evidence>
<organism evidence="4">
    <name type="scientific">Strongyloides stercoralis</name>
    <name type="common">Threadworm</name>
    <dbReference type="NCBI Taxonomy" id="6248"/>
    <lineage>
        <taxon>Eukaryota</taxon>
        <taxon>Metazoa</taxon>
        <taxon>Ecdysozoa</taxon>
        <taxon>Nematoda</taxon>
        <taxon>Chromadorea</taxon>
        <taxon>Rhabditida</taxon>
        <taxon>Tylenchina</taxon>
        <taxon>Panagrolaimomorpha</taxon>
        <taxon>Strongyloidoidea</taxon>
        <taxon>Strongyloididae</taxon>
        <taxon>Strongyloides</taxon>
    </lineage>
</organism>
<feature type="region of interest" description="Disordered" evidence="1">
    <location>
        <begin position="126"/>
        <end position="161"/>
    </location>
</feature>